<proteinExistence type="inferred from homology"/>
<keyword evidence="3" id="KW-0597">Phosphoprotein</keyword>
<feature type="compositionally biased region" description="Basic and acidic residues" evidence="5">
    <location>
        <begin position="37"/>
        <end position="51"/>
    </location>
</feature>
<dbReference type="Proteomes" id="UP000261540">
    <property type="component" value="Unplaced"/>
</dbReference>
<dbReference type="GeneTree" id="ENSGT00950000182974"/>
<feature type="compositionally biased region" description="Basic and acidic residues" evidence="5">
    <location>
        <begin position="251"/>
        <end position="262"/>
    </location>
</feature>
<dbReference type="GO" id="GO:0010468">
    <property type="term" value="P:regulation of gene expression"/>
    <property type="evidence" value="ECO:0007669"/>
    <property type="project" value="InterPro"/>
</dbReference>
<feature type="domain" description="AF4/FMR2 C-terminal homology" evidence="6">
    <location>
        <begin position="621"/>
        <end position="861"/>
    </location>
</feature>
<dbReference type="STRING" id="1676925.ENSPKIP00000030310"/>
<name>A0A3B3SJ22_9TELE</name>
<dbReference type="GO" id="GO:0032783">
    <property type="term" value="C:super elongation complex"/>
    <property type="evidence" value="ECO:0007669"/>
    <property type="project" value="TreeGrafter"/>
</dbReference>
<feature type="compositionally biased region" description="Pro residues" evidence="5">
    <location>
        <begin position="126"/>
        <end position="137"/>
    </location>
</feature>
<comment type="subcellular location">
    <subcellularLocation>
        <location evidence="1">Nucleus</location>
    </subcellularLocation>
</comment>
<feature type="compositionally biased region" description="Pro residues" evidence="5">
    <location>
        <begin position="321"/>
        <end position="331"/>
    </location>
</feature>
<accession>A0A3B3SJ22</accession>
<evidence type="ECO:0000313" key="7">
    <source>
        <dbReference type="Ensembl" id="ENSPKIP00000030310.1"/>
    </source>
</evidence>
<protein>
    <submittedName>
        <fullName evidence="7">AF4/FMR2 family, member 3</fullName>
    </submittedName>
</protein>
<feature type="compositionally biased region" description="Low complexity" evidence="5">
    <location>
        <begin position="332"/>
        <end position="346"/>
    </location>
</feature>
<feature type="compositionally biased region" description="Basic and acidic residues" evidence="5">
    <location>
        <begin position="486"/>
        <end position="504"/>
    </location>
</feature>
<feature type="compositionally biased region" description="Basic and acidic residues" evidence="5">
    <location>
        <begin position="551"/>
        <end position="569"/>
    </location>
</feature>
<feature type="region of interest" description="Disordered" evidence="5">
    <location>
        <begin position="24"/>
        <end position="425"/>
    </location>
</feature>
<evidence type="ECO:0000256" key="5">
    <source>
        <dbReference type="SAM" id="MobiDB-lite"/>
    </source>
</evidence>
<dbReference type="PANTHER" id="PTHR10528">
    <property type="entry name" value="AF4/FMR2 FAMILY MEMBER"/>
    <property type="match status" value="1"/>
</dbReference>
<dbReference type="Ensembl" id="ENSPKIT00000011126.1">
    <property type="protein sequence ID" value="ENSPKIP00000030310.1"/>
    <property type="gene ID" value="ENSPKIG00000011220.1"/>
</dbReference>
<dbReference type="AlphaFoldDB" id="A0A3B3SJ22"/>
<feature type="compositionally biased region" description="Low complexity" evidence="5">
    <location>
        <begin position="114"/>
        <end position="125"/>
    </location>
</feature>
<keyword evidence="4" id="KW-0539">Nucleus</keyword>
<feature type="compositionally biased region" description="Low complexity" evidence="5">
    <location>
        <begin position="449"/>
        <end position="458"/>
    </location>
</feature>
<dbReference type="PANTHER" id="PTHR10528:SF16">
    <property type="entry name" value="AF4_FMR2 FAMILY MEMBER 3"/>
    <property type="match status" value="1"/>
</dbReference>
<feature type="compositionally biased region" description="Pro residues" evidence="5">
    <location>
        <begin position="96"/>
        <end position="113"/>
    </location>
</feature>
<reference evidence="7" key="2">
    <citation type="submission" date="2025-09" db="UniProtKB">
        <authorList>
            <consortium name="Ensembl"/>
        </authorList>
    </citation>
    <scope>IDENTIFICATION</scope>
</reference>
<feature type="compositionally biased region" description="Basic and acidic residues" evidence="5">
    <location>
        <begin position="199"/>
        <end position="234"/>
    </location>
</feature>
<feature type="compositionally biased region" description="Low complexity" evidence="5">
    <location>
        <begin position="81"/>
        <end position="95"/>
    </location>
</feature>
<evidence type="ECO:0000259" key="6">
    <source>
        <dbReference type="Pfam" id="PF18876"/>
    </source>
</evidence>
<keyword evidence="8" id="KW-1185">Reference proteome</keyword>
<sequence length="862" mass="95558">RRTAREDSRAKELSSNKWQLDKWLKRAGSGDRGQVLNDREGEAHSGSDSDSGRTPVGSWGREPSPGLRGEQTPIPSPGLYYSSQPSPQLIISPSSSPSPSPRSPSPPSDPPLSPYSCRSPASVRSPTPPPQPRPPCIPKSKSRVKPWDAPTADPEPPRRRSPCPNSSPRHRSRPSSKPAGSPSPTTRVKHRPSAAPGEGARRDSASSQRRGHEVDGRARVLPSERRLDRRRTEGEAGTLRRCWAQDSEEEERTKEGTGLEKERRRRRPQGGEPQAVQPRQRPHTNSQRQQEERLPGSPGQHRRKKRRKEEELQPDFRPTRSPSPSPIPVIPPTDSSSSSSCSAPSDSDSEPLSPPPVTKVPADSTSCKRQVPRRPQGRTGRAVEVQPAVVKPSQLPAGTQAGDSGRNCYTLVPFGLGDPPGGPRSLLVRIDLTLLLRVPQTSCLPRGRSSSSSSSSSSRKAHNNSAMRHLHRPENDPQDHKKKRKSENPHQDSKKNHVHTDPRSTKGMSTKESINGHEGALRYEERKAASPMADASDPRKRGEPGKQAGQRKREGGTEQHYQEKADKGGNARAQSTQLQVPRTHPQVKVESPRLPSGPKPVYEIWGVSPNQALPPDGAIIHHDTLHHAEYYMHEAKRIKHRADAMVDKFGKAVNYVDAALSFMECGKAMEEGPLEAKSPYTMYSETVELIRYAMRLKGHSGPGARQEDKQLAVLCFRCLALLYWRMFRLKKDHALKYSKVLLDYFKSSPKPSHDPESWTSCGKSSGAPLNPQAGLAATSPSSFISIPQRIHQMAANHLNITNSVLYSYEYWELADNLAKENKEFFSYLNTLRGPLTLHSSVQHIVQYTRQALQWIRISANLT</sequence>
<organism evidence="7 8">
    <name type="scientific">Paramormyrops kingsleyae</name>
    <dbReference type="NCBI Taxonomy" id="1676925"/>
    <lineage>
        <taxon>Eukaryota</taxon>
        <taxon>Metazoa</taxon>
        <taxon>Chordata</taxon>
        <taxon>Craniata</taxon>
        <taxon>Vertebrata</taxon>
        <taxon>Euteleostomi</taxon>
        <taxon>Actinopterygii</taxon>
        <taxon>Neopterygii</taxon>
        <taxon>Teleostei</taxon>
        <taxon>Osteoglossocephala</taxon>
        <taxon>Osteoglossomorpha</taxon>
        <taxon>Osteoglossiformes</taxon>
        <taxon>Mormyridae</taxon>
        <taxon>Paramormyrops</taxon>
    </lineage>
</organism>
<reference evidence="7" key="1">
    <citation type="submission" date="2025-08" db="UniProtKB">
        <authorList>
            <consortium name="Ensembl"/>
        </authorList>
    </citation>
    <scope>IDENTIFICATION</scope>
</reference>
<feature type="compositionally biased region" description="Basic and acidic residues" evidence="5">
    <location>
        <begin position="519"/>
        <end position="528"/>
    </location>
</feature>
<comment type="similarity">
    <text evidence="2">Belongs to the AF4 family.</text>
</comment>
<dbReference type="Pfam" id="PF18876">
    <property type="entry name" value="AFF4_CHD"/>
    <property type="match status" value="1"/>
</dbReference>
<evidence type="ECO:0000256" key="4">
    <source>
        <dbReference type="ARBA" id="ARBA00023242"/>
    </source>
</evidence>
<evidence type="ECO:0000256" key="3">
    <source>
        <dbReference type="ARBA" id="ARBA00022553"/>
    </source>
</evidence>
<dbReference type="InterPro" id="IPR043640">
    <property type="entry name" value="AF4/FMR2_CHD"/>
</dbReference>
<evidence type="ECO:0000256" key="2">
    <source>
        <dbReference type="ARBA" id="ARBA00007354"/>
    </source>
</evidence>
<evidence type="ECO:0000313" key="8">
    <source>
        <dbReference type="Proteomes" id="UP000261540"/>
    </source>
</evidence>
<feature type="region of interest" description="Disordered" evidence="5">
    <location>
        <begin position="442"/>
        <end position="595"/>
    </location>
</feature>
<evidence type="ECO:0000256" key="1">
    <source>
        <dbReference type="ARBA" id="ARBA00004123"/>
    </source>
</evidence>
<dbReference type="InterPro" id="IPR007797">
    <property type="entry name" value="AF4/FMR2"/>
</dbReference>